<evidence type="ECO:0000313" key="2">
    <source>
        <dbReference type="Proteomes" id="UP000596351"/>
    </source>
</evidence>
<keyword evidence="1" id="KW-0614">Plasmid</keyword>
<evidence type="ECO:0000313" key="1">
    <source>
        <dbReference type="EMBL" id="QRF54471.1"/>
    </source>
</evidence>
<geneLocation type="plasmid" evidence="1 2">
    <name>p1</name>
</geneLocation>
<sequence length="99" mass="11268">MRKDQIAHSSMRSCKRALLYAVGNDHYFFGDLDVPDDRAEEINARVESICERYGPRDHLRPAIALHLRRLDLWIDVDAESRLTRWTGRSVSPGTVSASG</sequence>
<dbReference type="EMBL" id="CP032406">
    <property type="protein sequence ID" value="QRF54471.1"/>
    <property type="molecule type" value="Genomic_DNA"/>
</dbReference>
<keyword evidence="2" id="KW-1185">Reference proteome</keyword>
<protein>
    <submittedName>
        <fullName evidence="1">Uncharacterized protein</fullName>
    </submittedName>
</protein>
<gene>
    <name evidence="1" type="ORF">D4A92_23490</name>
</gene>
<name>A0ABX7F520_9HYPH</name>
<reference evidence="1 2" key="1">
    <citation type="submission" date="2018-09" db="EMBL/GenBank/DDBJ databases">
        <title>Rhizobium sp. MAE2-X.</title>
        <authorList>
            <person name="Lee Y."/>
            <person name="Jeon C.O."/>
        </authorList>
    </citation>
    <scope>NUCLEOTIDE SEQUENCE [LARGE SCALE GENOMIC DNA]</scope>
    <source>
        <strain evidence="1 2">MAE2-X</strain>
        <plasmid evidence="1 2">p1</plasmid>
    </source>
</reference>
<dbReference type="Proteomes" id="UP000596351">
    <property type="component" value="Plasmid p1"/>
</dbReference>
<organism evidence="1 2">
    <name type="scientific">Rhizobium rosettiformans</name>
    <dbReference type="NCBI Taxonomy" id="1368430"/>
    <lineage>
        <taxon>Bacteria</taxon>
        <taxon>Pseudomonadati</taxon>
        <taxon>Pseudomonadota</taxon>
        <taxon>Alphaproteobacteria</taxon>
        <taxon>Hyphomicrobiales</taxon>
        <taxon>Rhizobiaceae</taxon>
        <taxon>Rhizobium/Agrobacterium group</taxon>
        <taxon>Rhizobium</taxon>
    </lineage>
</organism>
<accession>A0ABX7F520</accession>
<proteinExistence type="predicted"/>